<evidence type="ECO:0000256" key="3">
    <source>
        <dbReference type="ARBA" id="ARBA00022676"/>
    </source>
</evidence>
<evidence type="ECO:0000256" key="7">
    <source>
        <dbReference type="ARBA" id="ARBA00022984"/>
    </source>
</evidence>
<keyword evidence="9 11" id="KW-0472">Membrane</keyword>
<dbReference type="HAMAP" id="MF_00766">
    <property type="entry name" value="PGT_MtgA"/>
    <property type="match status" value="1"/>
</dbReference>
<dbReference type="InterPro" id="IPR011812">
    <property type="entry name" value="Pep_trsgly"/>
</dbReference>
<evidence type="ECO:0000256" key="9">
    <source>
        <dbReference type="ARBA" id="ARBA00023136"/>
    </source>
</evidence>
<dbReference type="InterPro" id="IPR023346">
    <property type="entry name" value="Lysozyme-like_dom_sf"/>
</dbReference>
<evidence type="ECO:0000256" key="4">
    <source>
        <dbReference type="ARBA" id="ARBA00022679"/>
    </source>
</evidence>
<dbReference type="PANTHER" id="PTHR30400">
    <property type="entry name" value="MONOFUNCTIONAL BIOSYNTHETIC PEPTIDOGLYCAN TRANSGLYCOSYLASE"/>
    <property type="match status" value="1"/>
</dbReference>
<comment type="function">
    <text evidence="11">Peptidoglycan polymerase that catalyzes glycan chain elongation from lipid-linked precursors.</text>
</comment>
<dbReference type="InterPro" id="IPR001264">
    <property type="entry name" value="Glyco_trans_51"/>
</dbReference>
<protein>
    <recommendedName>
        <fullName evidence="11">Biosynthetic peptidoglycan transglycosylase</fullName>
        <ecNumber evidence="11">2.4.99.28</ecNumber>
    </recommendedName>
    <alternativeName>
        <fullName evidence="11">Glycan polymerase</fullName>
    </alternativeName>
    <alternativeName>
        <fullName evidence="11">Peptidoglycan glycosyltransferase MtgA</fullName>
        <shortName evidence="11">PGT</shortName>
    </alternativeName>
</protein>
<evidence type="ECO:0000256" key="2">
    <source>
        <dbReference type="ARBA" id="ARBA00022519"/>
    </source>
</evidence>
<accession>A0ABR8SB94</accession>
<dbReference type="NCBIfam" id="TIGR02070">
    <property type="entry name" value="mono_pep_trsgly"/>
    <property type="match status" value="1"/>
</dbReference>
<evidence type="ECO:0000256" key="5">
    <source>
        <dbReference type="ARBA" id="ARBA00022692"/>
    </source>
</evidence>
<dbReference type="GO" id="GO:0016757">
    <property type="term" value="F:glycosyltransferase activity"/>
    <property type="evidence" value="ECO:0007669"/>
    <property type="project" value="UniProtKB-KW"/>
</dbReference>
<evidence type="ECO:0000256" key="6">
    <source>
        <dbReference type="ARBA" id="ARBA00022960"/>
    </source>
</evidence>
<gene>
    <name evidence="11 13" type="primary">mtgA</name>
    <name evidence="13" type="ORF">H9646_09570</name>
</gene>
<evidence type="ECO:0000256" key="10">
    <source>
        <dbReference type="ARBA" id="ARBA00023316"/>
    </source>
</evidence>
<keyword evidence="7 11" id="KW-0573">Peptidoglycan synthesis</keyword>
<name>A0ABR8SB94_9BURK</name>
<keyword evidence="3 11" id="KW-0328">Glycosyltransferase</keyword>
<comment type="caution">
    <text evidence="13">The sequence shown here is derived from an EMBL/GenBank/DDBJ whole genome shotgun (WGS) entry which is preliminary data.</text>
</comment>
<dbReference type="PANTHER" id="PTHR30400:SF0">
    <property type="entry name" value="BIOSYNTHETIC PEPTIDOGLYCAN TRANSGLYCOSYLASE"/>
    <property type="match status" value="1"/>
</dbReference>
<evidence type="ECO:0000313" key="13">
    <source>
        <dbReference type="EMBL" id="MBD7960738.1"/>
    </source>
</evidence>
<evidence type="ECO:0000256" key="1">
    <source>
        <dbReference type="ARBA" id="ARBA00022475"/>
    </source>
</evidence>
<dbReference type="Pfam" id="PF00912">
    <property type="entry name" value="Transgly"/>
    <property type="match status" value="1"/>
</dbReference>
<evidence type="ECO:0000256" key="11">
    <source>
        <dbReference type="HAMAP-Rule" id="MF_00766"/>
    </source>
</evidence>
<comment type="catalytic activity">
    <reaction evidence="11">
        <text>[GlcNAc-(1-&gt;4)-Mur2Ac(oyl-L-Ala-gamma-D-Glu-L-Lys-D-Ala-D-Ala)](n)-di-trans,octa-cis-undecaprenyl diphosphate + beta-D-GlcNAc-(1-&gt;4)-Mur2Ac(oyl-L-Ala-gamma-D-Glu-L-Lys-D-Ala-D-Ala)-di-trans,octa-cis-undecaprenyl diphosphate = [GlcNAc-(1-&gt;4)-Mur2Ac(oyl-L-Ala-gamma-D-Glu-L-Lys-D-Ala-D-Ala)](n+1)-di-trans,octa-cis-undecaprenyl diphosphate + di-trans,octa-cis-undecaprenyl diphosphate + H(+)</text>
        <dbReference type="Rhea" id="RHEA:23708"/>
        <dbReference type="Rhea" id="RHEA-COMP:9602"/>
        <dbReference type="Rhea" id="RHEA-COMP:9603"/>
        <dbReference type="ChEBI" id="CHEBI:15378"/>
        <dbReference type="ChEBI" id="CHEBI:58405"/>
        <dbReference type="ChEBI" id="CHEBI:60033"/>
        <dbReference type="ChEBI" id="CHEBI:78435"/>
        <dbReference type="EC" id="2.4.99.28"/>
    </reaction>
</comment>
<dbReference type="EC" id="2.4.99.28" evidence="11"/>
<dbReference type="RefSeq" id="WP_191723134.1">
    <property type="nucleotide sequence ID" value="NZ_JACSQK010000004.1"/>
</dbReference>
<keyword evidence="4 11" id="KW-0808">Transferase</keyword>
<organism evidence="13 14">
    <name type="scientific">Comamonas avium</name>
    <dbReference type="NCBI Taxonomy" id="2762231"/>
    <lineage>
        <taxon>Bacteria</taxon>
        <taxon>Pseudomonadati</taxon>
        <taxon>Pseudomonadota</taxon>
        <taxon>Betaproteobacteria</taxon>
        <taxon>Burkholderiales</taxon>
        <taxon>Comamonadaceae</taxon>
        <taxon>Comamonas</taxon>
    </lineage>
</organism>
<comment type="subcellular location">
    <subcellularLocation>
        <location evidence="11">Cell inner membrane</location>
        <topology evidence="11">Single-pass membrane protein</topology>
    </subcellularLocation>
</comment>
<keyword evidence="1 11" id="KW-1003">Cell membrane</keyword>
<keyword evidence="10 11" id="KW-0961">Cell wall biogenesis/degradation</keyword>
<comment type="pathway">
    <text evidence="11">Cell wall biogenesis; peptidoglycan biosynthesis.</text>
</comment>
<sequence>MKAFGRWLAIVLCALLALQAFFVARIALAVWWDPQSTTFQRSEMWRIWHQSAQHRPWQQQWVDYAQISPHLKRAVLTSEDDGFMDHDGVQWDAIERAWERNQKALERAQTRPNAKPVVIYGGSTITQQLAKNLLLSGERSFLRKGQELLLAHTLELFLSKQRILEIYLNNVEWGQGIFGAEAAARFYFRKSAAQLTAPEAARLAVMLPRPRYYEQNPNSRYLHARTSTILRRMGGTALP</sequence>
<keyword evidence="14" id="KW-1185">Reference proteome</keyword>
<dbReference type="EMBL" id="JACSQK010000004">
    <property type="protein sequence ID" value="MBD7960738.1"/>
    <property type="molecule type" value="Genomic_DNA"/>
</dbReference>
<comment type="similarity">
    <text evidence="11">Belongs to the glycosyltransferase 51 family.</text>
</comment>
<keyword evidence="8 11" id="KW-1133">Transmembrane helix</keyword>
<feature type="domain" description="Glycosyl transferase family 51" evidence="12">
    <location>
        <begin position="56"/>
        <end position="233"/>
    </location>
</feature>
<evidence type="ECO:0000313" key="14">
    <source>
        <dbReference type="Proteomes" id="UP000634919"/>
    </source>
</evidence>
<dbReference type="Proteomes" id="UP000634919">
    <property type="component" value="Unassembled WGS sequence"/>
</dbReference>
<reference evidence="13 14" key="1">
    <citation type="submission" date="2020-08" db="EMBL/GenBank/DDBJ databases">
        <title>A Genomic Blueprint of the Chicken Gut Microbiome.</title>
        <authorList>
            <person name="Gilroy R."/>
            <person name="Ravi A."/>
            <person name="Getino M."/>
            <person name="Pursley I."/>
            <person name="Horton D.L."/>
            <person name="Alikhan N.-F."/>
            <person name="Baker D."/>
            <person name="Gharbi K."/>
            <person name="Hall N."/>
            <person name="Watson M."/>
            <person name="Adriaenssens E.M."/>
            <person name="Foster-Nyarko E."/>
            <person name="Jarju S."/>
            <person name="Secka A."/>
            <person name="Antonio M."/>
            <person name="Oren A."/>
            <person name="Chaudhuri R."/>
            <person name="La Ragione R.M."/>
            <person name="Hildebrand F."/>
            <person name="Pallen M.J."/>
        </authorList>
    </citation>
    <scope>NUCLEOTIDE SEQUENCE [LARGE SCALE GENOMIC DNA]</scope>
    <source>
        <strain evidence="13 14">Sa2CVA6</strain>
    </source>
</reference>
<keyword evidence="2 11" id="KW-0997">Cell inner membrane</keyword>
<evidence type="ECO:0000259" key="12">
    <source>
        <dbReference type="Pfam" id="PF00912"/>
    </source>
</evidence>
<dbReference type="SUPFAM" id="SSF53955">
    <property type="entry name" value="Lysozyme-like"/>
    <property type="match status" value="1"/>
</dbReference>
<dbReference type="Gene3D" id="1.10.3810.10">
    <property type="entry name" value="Biosynthetic peptidoglycan transglycosylase-like"/>
    <property type="match status" value="1"/>
</dbReference>
<keyword evidence="5 11" id="KW-0812">Transmembrane</keyword>
<proteinExistence type="inferred from homology"/>
<evidence type="ECO:0000256" key="8">
    <source>
        <dbReference type="ARBA" id="ARBA00022989"/>
    </source>
</evidence>
<keyword evidence="6 11" id="KW-0133">Cell shape</keyword>
<dbReference type="InterPro" id="IPR036950">
    <property type="entry name" value="PBP_transglycosylase"/>
</dbReference>